<comment type="caution">
    <text evidence="2">The sequence shown here is derived from an EMBL/GenBank/DDBJ whole genome shotgun (WGS) entry which is preliminary data.</text>
</comment>
<gene>
    <name evidence="2" type="ORF">E2C01_009912</name>
</gene>
<feature type="region of interest" description="Disordered" evidence="1">
    <location>
        <begin position="164"/>
        <end position="203"/>
    </location>
</feature>
<protein>
    <submittedName>
        <fullName evidence="2">Uncharacterized protein</fullName>
    </submittedName>
</protein>
<dbReference type="Proteomes" id="UP000324222">
    <property type="component" value="Unassembled WGS sequence"/>
</dbReference>
<evidence type="ECO:0000313" key="2">
    <source>
        <dbReference type="EMBL" id="MPC17067.1"/>
    </source>
</evidence>
<sequence>MNMNNTEVTRRHHSTQNLQSALTVALKRSASGREKKQQPGKIRSGQKVVIREGLGTGRGKKGVGVDLLLQQLTPRENDDELAGRCHFIDRYVCMRYTTQMTSLLRLKINRREADQVGLYPNPGEACLADQVSLFGPSLGGGHQMGEACEASDLFEKVMGQKYQDQRDGEGSMLGHNHQEGHKSSLETSSSSSRVKEATLKADKSSSPAIVGASSLVSALFNISSMSHCWERAIKALEGEAPVLKVLCKDIQHANHLREDENPVSCLSQSH</sequence>
<feature type="region of interest" description="Disordered" evidence="1">
    <location>
        <begin position="27"/>
        <end position="46"/>
    </location>
</feature>
<organism evidence="2 3">
    <name type="scientific">Portunus trituberculatus</name>
    <name type="common">Swimming crab</name>
    <name type="synonym">Neptunus trituberculatus</name>
    <dbReference type="NCBI Taxonomy" id="210409"/>
    <lineage>
        <taxon>Eukaryota</taxon>
        <taxon>Metazoa</taxon>
        <taxon>Ecdysozoa</taxon>
        <taxon>Arthropoda</taxon>
        <taxon>Crustacea</taxon>
        <taxon>Multicrustacea</taxon>
        <taxon>Malacostraca</taxon>
        <taxon>Eumalacostraca</taxon>
        <taxon>Eucarida</taxon>
        <taxon>Decapoda</taxon>
        <taxon>Pleocyemata</taxon>
        <taxon>Brachyura</taxon>
        <taxon>Eubrachyura</taxon>
        <taxon>Portunoidea</taxon>
        <taxon>Portunidae</taxon>
        <taxon>Portuninae</taxon>
        <taxon>Portunus</taxon>
    </lineage>
</organism>
<accession>A0A5B7D793</accession>
<keyword evidence="3" id="KW-1185">Reference proteome</keyword>
<feature type="compositionally biased region" description="Basic and acidic residues" evidence="1">
    <location>
        <begin position="193"/>
        <end position="203"/>
    </location>
</feature>
<dbReference type="AlphaFoldDB" id="A0A5B7D793"/>
<evidence type="ECO:0000313" key="3">
    <source>
        <dbReference type="Proteomes" id="UP000324222"/>
    </source>
</evidence>
<proteinExistence type="predicted"/>
<reference evidence="2 3" key="1">
    <citation type="submission" date="2019-05" db="EMBL/GenBank/DDBJ databases">
        <title>Another draft genome of Portunus trituberculatus and its Hox gene families provides insights of decapod evolution.</title>
        <authorList>
            <person name="Jeong J.-H."/>
            <person name="Song I."/>
            <person name="Kim S."/>
            <person name="Choi T."/>
            <person name="Kim D."/>
            <person name="Ryu S."/>
            <person name="Kim W."/>
        </authorList>
    </citation>
    <scope>NUCLEOTIDE SEQUENCE [LARGE SCALE GENOMIC DNA]</scope>
    <source>
        <tissue evidence="2">Muscle</tissue>
    </source>
</reference>
<evidence type="ECO:0000256" key="1">
    <source>
        <dbReference type="SAM" id="MobiDB-lite"/>
    </source>
</evidence>
<name>A0A5B7D793_PORTR</name>
<dbReference type="EMBL" id="VSRR010000557">
    <property type="protein sequence ID" value="MPC17067.1"/>
    <property type="molecule type" value="Genomic_DNA"/>
</dbReference>